<sequence>MLKRGRAAKMAEMIKGIADRDKAGRSYYTSNGYTYELHPDYGRFPDCFGFTMYSGGCCDKEDNLFLSTRDVDHPIMMLDSEGNYVKDFGKGLFKETHTLCVTPDDTLLCVDVAMHVLREISKDGELIRDIGTPGVPSDSGFDPDIWRKRQRMGKYVPTDVSFDKGWSFFMGVGTIKRAAPPFNKPTGVAFAPSGDLFVSDGYGNAAIHRFTRDGKLIRTWGGPGDEPGRFVVPHCLCVDVLGRIWVGDRDGNRLHVFSEDGELLAYFDGNLYQPTGLWADRNYVYVAERGGGLTIIDMELNVRAQLGFYNSSIRAHGMCGNSRGELFLMPLTTYDRHFLMKLSPVAVPGR</sequence>
<accession>A0AAW5C3U8</accession>
<name>A0AAW5C3U8_9FIRM</name>
<dbReference type="PROSITE" id="PS51125">
    <property type="entry name" value="NHL"/>
    <property type="match status" value="1"/>
</dbReference>
<comment type="caution">
    <text evidence="5">The sequence shown here is derived from an EMBL/GenBank/DDBJ whole genome shotgun (WGS) entry which is preliminary data.</text>
</comment>
<gene>
    <name evidence="5" type="ORF">L0N08_25220</name>
</gene>
<protein>
    <recommendedName>
        <fullName evidence="7">6-bladed beta-propeller</fullName>
    </recommendedName>
</protein>
<keyword evidence="1" id="KW-0732">Signal</keyword>
<evidence type="ECO:0000256" key="3">
    <source>
        <dbReference type="ARBA" id="ARBA00023180"/>
    </source>
</evidence>
<dbReference type="InterPro" id="IPR011042">
    <property type="entry name" value="6-blade_b-propeller_TolB-like"/>
</dbReference>
<dbReference type="GeneID" id="97208804"/>
<proteinExistence type="predicted"/>
<dbReference type="InterPro" id="IPR001258">
    <property type="entry name" value="NHL_repeat"/>
</dbReference>
<dbReference type="PANTHER" id="PTHR10680">
    <property type="entry name" value="PEPTIDYL-GLYCINE ALPHA-AMIDATING MONOOXYGENASE"/>
    <property type="match status" value="1"/>
</dbReference>
<dbReference type="EMBL" id="JAKNGE010000042">
    <property type="protein sequence ID" value="MCG4748720.1"/>
    <property type="molecule type" value="Genomic_DNA"/>
</dbReference>
<dbReference type="Proteomes" id="UP001299608">
    <property type="component" value="Unassembled WGS sequence"/>
</dbReference>
<feature type="repeat" description="NHL" evidence="4">
    <location>
        <begin position="221"/>
        <end position="260"/>
    </location>
</feature>
<dbReference type="PANTHER" id="PTHR10680:SF38">
    <property type="entry name" value="BLL1368 PROTEIN"/>
    <property type="match status" value="1"/>
</dbReference>
<dbReference type="Gene3D" id="2.120.10.30">
    <property type="entry name" value="TolB, C-terminal domain"/>
    <property type="match status" value="1"/>
</dbReference>
<organism evidence="5 6">
    <name type="scientific">Enterocloster aldenensis</name>
    <dbReference type="NCBI Taxonomy" id="358742"/>
    <lineage>
        <taxon>Bacteria</taxon>
        <taxon>Bacillati</taxon>
        <taxon>Bacillota</taxon>
        <taxon>Clostridia</taxon>
        <taxon>Lachnospirales</taxon>
        <taxon>Lachnospiraceae</taxon>
        <taxon>Enterocloster</taxon>
    </lineage>
</organism>
<keyword evidence="2" id="KW-0677">Repeat</keyword>
<evidence type="ECO:0000256" key="2">
    <source>
        <dbReference type="ARBA" id="ARBA00022737"/>
    </source>
</evidence>
<evidence type="ECO:0000256" key="4">
    <source>
        <dbReference type="PROSITE-ProRule" id="PRU00504"/>
    </source>
</evidence>
<evidence type="ECO:0008006" key="7">
    <source>
        <dbReference type="Google" id="ProtNLM"/>
    </source>
</evidence>
<dbReference type="AlphaFoldDB" id="A0AAW5C3U8"/>
<dbReference type="SUPFAM" id="SSF101898">
    <property type="entry name" value="NHL repeat"/>
    <property type="match status" value="1"/>
</dbReference>
<dbReference type="Pfam" id="PF01436">
    <property type="entry name" value="NHL"/>
    <property type="match status" value="2"/>
</dbReference>
<reference evidence="5" key="1">
    <citation type="submission" date="2022-01" db="EMBL/GenBank/DDBJ databases">
        <title>Collection of gut derived symbiotic bacterial strains cultured from healthy donors.</title>
        <authorList>
            <person name="Lin H."/>
            <person name="Kohout C."/>
            <person name="Waligurski E."/>
            <person name="Pamer E.G."/>
        </authorList>
    </citation>
    <scope>NUCLEOTIDE SEQUENCE</scope>
    <source>
        <strain evidence="5">DFI.6.55</strain>
    </source>
</reference>
<keyword evidence="3" id="KW-0325">Glycoprotein</keyword>
<evidence type="ECO:0000313" key="6">
    <source>
        <dbReference type="Proteomes" id="UP001299608"/>
    </source>
</evidence>
<evidence type="ECO:0000256" key="1">
    <source>
        <dbReference type="ARBA" id="ARBA00022729"/>
    </source>
</evidence>
<dbReference type="RefSeq" id="WP_238053876.1">
    <property type="nucleotide sequence ID" value="NZ_BAABZL010000001.1"/>
</dbReference>
<evidence type="ECO:0000313" key="5">
    <source>
        <dbReference type="EMBL" id="MCG4748720.1"/>
    </source>
</evidence>